<dbReference type="SUPFAM" id="SSF50182">
    <property type="entry name" value="Sm-like ribonucleoproteins"/>
    <property type="match status" value="1"/>
</dbReference>
<dbReference type="Gene3D" id="2.30.30.60">
    <property type="match status" value="1"/>
</dbReference>
<evidence type="ECO:0000256" key="7">
    <source>
        <dbReference type="SAM" id="Phobius"/>
    </source>
</evidence>
<dbReference type="EMBL" id="CP014525">
    <property type="protein sequence ID" value="AMW34359.1"/>
    <property type="molecule type" value="Genomic_DNA"/>
</dbReference>
<dbReference type="Pfam" id="PF21082">
    <property type="entry name" value="MS_channel_3rd"/>
    <property type="match status" value="1"/>
</dbReference>
<keyword evidence="4 7" id="KW-0812">Transmembrane</keyword>
<evidence type="ECO:0000259" key="9">
    <source>
        <dbReference type="Pfam" id="PF12607"/>
    </source>
</evidence>
<protein>
    <submittedName>
        <fullName evidence="11">Uncharacterized protein</fullName>
    </submittedName>
</protein>
<dbReference type="Pfam" id="PF12607">
    <property type="entry name" value="DUF3772"/>
    <property type="match status" value="1"/>
</dbReference>
<dbReference type="PANTHER" id="PTHR30347:SF1">
    <property type="entry name" value="MECHANOSENSITIVE CHANNEL MSCK"/>
    <property type="match status" value="1"/>
</dbReference>
<evidence type="ECO:0000256" key="6">
    <source>
        <dbReference type="ARBA" id="ARBA00023136"/>
    </source>
</evidence>
<evidence type="ECO:0000313" key="12">
    <source>
        <dbReference type="Proteomes" id="UP000076066"/>
    </source>
</evidence>
<accession>A0A143DCM9</accession>
<dbReference type="InterPro" id="IPR011014">
    <property type="entry name" value="MscS_channel_TM-2"/>
</dbReference>
<evidence type="ECO:0000313" key="11">
    <source>
        <dbReference type="EMBL" id="AMW34359.1"/>
    </source>
</evidence>
<gene>
    <name evidence="11" type="ORF">AY555_03210</name>
</gene>
<comment type="similarity">
    <text evidence="2">Belongs to the MscS (TC 1.A.23) family.</text>
</comment>
<dbReference type="KEGG" id="hjo:AY555_03210"/>
<dbReference type="GO" id="GO:0005886">
    <property type="term" value="C:plasma membrane"/>
    <property type="evidence" value="ECO:0007669"/>
    <property type="project" value="UniProtKB-SubCell"/>
</dbReference>
<feature type="domain" description="DUF3772" evidence="9">
    <location>
        <begin position="150"/>
        <end position="199"/>
    </location>
</feature>
<feature type="transmembrane region" description="Helical" evidence="7">
    <location>
        <begin position="620"/>
        <end position="649"/>
    </location>
</feature>
<dbReference type="Gene3D" id="1.10.287.1260">
    <property type="match status" value="1"/>
</dbReference>
<dbReference type="Pfam" id="PF00924">
    <property type="entry name" value="MS_channel_2nd"/>
    <property type="match status" value="1"/>
</dbReference>
<evidence type="ECO:0000256" key="3">
    <source>
        <dbReference type="ARBA" id="ARBA00022475"/>
    </source>
</evidence>
<evidence type="ECO:0000259" key="8">
    <source>
        <dbReference type="Pfam" id="PF00924"/>
    </source>
</evidence>
<name>A0A143DCM9_9PROT</name>
<feature type="transmembrane region" description="Helical" evidence="7">
    <location>
        <begin position="591"/>
        <end position="614"/>
    </location>
</feature>
<dbReference type="InterPro" id="IPR052702">
    <property type="entry name" value="MscS-like_channel"/>
</dbReference>
<evidence type="ECO:0000256" key="2">
    <source>
        <dbReference type="ARBA" id="ARBA00008017"/>
    </source>
</evidence>
<feature type="transmembrane region" description="Helical" evidence="7">
    <location>
        <begin position="305"/>
        <end position="327"/>
    </location>
</feature>
<dbReference type="InterPro" id="IPR022249">
    <property type="entry name" value="DUF3772"/>
</dbReference>
<dbReference type="GO" id="GO:0008381">
    <property type="term" value="F:mechanosensitive monoatomic ion channel activity"/>
    <property type="evidence" value="ECO:0007669"/>
    <property type="project" value="UniProtKB-ARBA"/>
</dbReference>
<feature type="transmembrane region" description="Helical" evidence="7">
    <location>
        <begin position="275"/>
        <end position="299"/>
    </location>
</feature>
<dbReference type="STRING" id="1549855.AY555_03210"/>
<dbReference type="Gene3D" id="3.30.70.100">
    <property type="match status" value="1"/>
</dbReference>
<dbReference type="InterPro" id="IPR010920">
    <property type="entry name" value="LSM_dom_sf"/>
</dbReference>
<dbReference type="GeneID" id="53316159"/>
<evidence type="ECO:0000259" key="10">
    <source>
        <dbReference type="Pfam" id="PF21082"/>
    </source>
</evidence>
<feature type="domain" description="Mechanosensitive ion channel MscS" evidence="8">
    <location>
        <begin position="636"/>
        <end position="701"/>
    </location>
</feature>
<dbReference type="InterPro" id="IPR023408">
    <property type="entry name" value="MscS_beta-dom_sf"/>
</dbReference>
<feature type="transmembrane region" description="Helical" evidence="7">
    <location>
        <begin position="456"/>
        <end position="480"/>
    </location>
</feature>
<dbReference type="PANTHER" id="PTHR30347">
    <property type="entry name" value="POTASSIUM CHANNEL RELATED"/>
    <property type="match status" value="1"/>
</dbReference>
<evidence type="ECO:0000256" key="1">
    <source>
        <dbReference type="ARBA" id="ARBA00004651"/>
    </source>
</evidence>
<keyword evidence="12" id="KW-1185">Reference proteome</keyword>
<dbReference type="InterPro" id="IPR006685">
    <property type="entry name" value="MscS_channel_2nd"/>
</dbReference>
<dbReference type="OrthoDB" id="9799209at2"/>
<comment type="subcellular location">
    <subcellularLocation>
        <location evidence="1">Cell membrane</location>
        <topology evidence="1">Multi-pass membrane protein</topology>
    </subcellularLocation>
</comment>
<reference evidence="11 12" key="1">
    <citation type="submission" date="2016-02" db="EMBL/GenBank/DDBJ databases">
        <title>Complete Genome of H5569, the type strain of the newly described species Haematospirillium jordaniae.</title>
        <authorList>
            <person name="Nicholson A.C."/>
            <person name="Humrighouse B.W."/>
            <person name="Loparov V."/>
            <person name="McQuiston J.R."/>
        </authorList>
    </citation>
    <scope>NUCLEOTIDE SEQUENCE [LARGE SCALE GENOMIC DNA]</scope>
    <source>
        <strain evidence="11 12">H5569</strain>
    </source>
</reference>
<evidence type="ECO:0000256" key="4">
    <source>
        <dbReference type="ARBA" id="ARBA00022692"/>
    </source>
</evidence>
<sequence length="814" mass="88310">MPTFLSCCRISFLILVFACTLTGFVLPVGLTQSGAATLIPAVSDKRPGQDRLKQFSALLDSAEAKLALTESRAKGSLDNDRLRELRQEILREVQGLAPIAEALQVEKSRITAEQNTLGPAPEDKSTETAPVGKLREALGKQMVLAEADIKTVQFLKVRAQVLTQRIIAIQRDRLADQLFSRNADPFAPETWGVALRDLTSQGSRTAEVIDFVRNVDWSSEATQLVVKKLIGTVLLGFVLVWPFRIWLNRRLLPVWDPSVRLGFSERLWISVKRGLIRMVPLAVLVGIANAVIQGAGILGDVGANALALISTILVSLVAVISLVRAVLSPGKPNWRAVPINDAAAARSCQIATVLLVISSFDHFLAFGEQVWNLTVEVVSLRMFVTTLATMLPIFALTGARLWHQAPDGQLDYGKAAKTRWVRWPVAAVAAGASIAAVAGYTELGHSLATSLLRSSVVVLVSVAGFAVLRELLTLVLSRVGGPVREDRKQADNSDSGAMMRFWLSVVAALVVGVPAFLAFLLLWGVSRDTIDSGLSLLVDGFAIGSVHISLINVVTAILIFTGLLFVTKVIKAILEKRVLPMTRLDTGLQNSFATSVGYIGFVTALLAAASTLGIGLSNLAIVAGALSVGIGFGLQTIVNNFVSGLILLFERPIKVGDWIVTGDTEGYVRRIRVRATEIETFNRSTVIIPNSALITAPVTNWFLNDRVGRCIVEIGVGYDSDPEKVRSILLDCARSHPRVSRWPEPSALLVAFGDSALNFSLRFYLQDIELINPVGSEVRVAILKRFRKEGISIPFPQRDVHVIHKQSGMQAAEW</sequence>
<feature type="transmembrane region" description="Helical" evidence="7">
    <location>
        <begin position="420"/>
        <end position="441"/>
    </location>
</feature>
<feature type="transmembrane region" description="Helical" evidence="7">
    <location>
        <begin position="348"/>
        <end position="366"/>
    </location>
</feature>
<feature type="transmembrane region" description="Helical" evidence="7">
    <location>
        <begin position="546"/>
        <end position="570"/>
    </location>
</feature>
<feature type="transmembrane region" description="Helical" evidence="7">
    <location>
        <begin position="501"/>
        <end position="526"/>
    </location>
</feature>
<evidence type="ECO:0000256" key="5">
    <source>
        <dbReference type="ARBA" id="ARBA00022989"/>
    </source>
</evidence>
<keyword evidence="3" id="KW-1003">Cell membrane</keyword>
<dbReference type="RefSeq" id="WP_066133376.1">
    <property type="nucleotide sequence ID" value="NZ_CP014525.1"/>
</dbReference>
<dbReference type="SUPFAM" id="SSF82861">
    <property type="entry name" value="Mechanosensitive channel protein MscS (YggB), transmembrane region"/>
    <property type="match status" value="1"/>
</dbReference>
<keyword evidence="6 7" id="KW-0472">Membrane</keyword>
<feature type="domain" description="Mechanosensitive ion channel MscS C-terminal" evidence="10">
    <location>
        <begin position="712"/>
        <end position="793"/>
    </location>
</feature>
<feature type="transmembrane region" description="Helical" evidence="7">
    <location>
        <begin position="378"/>
        <end position="399"/>
    </location>
</feature>
<proteinExistence type="inferred from homology"/>
<feature type="transmembrane region" description="Helical" evidence="7">
    <location>
        <begin position="229"/>
        <end position="247"/>
    </location>
</feature>
<dbReference type="SUPFAM" id="SSF82689">
    <property type="entry name" value="Mechanosensitive channel protein MscS (YggB), C-terminal domain"/>
    <property type="match status" value="1"/>
</dbReference>
<keyword evidence="5 7" id="KW-1133">Transmembrane helix</keyword>
<dbReference type="AlphaFoldDB" id="A0A143DCM9"/>
<dbReference type="Proteomes" id="UP000076066">
    <property type="component" value="Chromosome"/>
</dbReference>
<dbReference type="InterPro" id="IPR049278">
    <property type="entry name" value="MS_channel_C"/>
</dbReference>
<dbReference type="InterPro" id="IPR011066">
    <property type="entry name" value="MscS_channel_C_sf"/>
</dbReference>
<organism evidence="11 12">
    <name type="scientific">Haematospirillum jordaniae</name>
    <dbReference type="NCBI Taxonomy" id="1549855"/>
    <lineage>
        <taxon>Bacteria</taxon>
        <taxon>Pseudomonadati</taxon>
        <taxon>Pseudomonadota</taxon>
        <taxon>Alphaproteobacteria</taxon>
        <taxon>Rhodospirillales</taxon>
        <taxon>Novispirillaceae</taxon>
        <taxon>Haematospirillum</taxon>
    </lineage>
</organism>